<proteinExistence type="predicted"/>
<dbReference type="EMBL" id="BX294141">
    <property type="protein sequence ID" value="CAD78084.1"/>
    <property type="molecule type" value="Genomic_DNA"/>
</dbReference>
<keyword evidence="2" id="KW-1185">Reference proteome</keyword>
<dbReference type="EnsemblBacteria" id="CAD78084">
    <property type="protein sequence ID" value="CAD78084"/>
    <property type="gene ID" value="RB4773"/>
</dbReference>
<accession>Q7UH92</accession>
<dbReference type="InParanoid" id="Q7UH92"/>
<gene>
    <name evidence="1" type="ordered locus">RB4773</name>
</gene>
<evidence type="ECO:0000313" key="1">
    <source>
        <dbReference type="EMBL" id="CAD78084.1"/>
    </source>
</evidence>
<dbReference type="KEGG" id="rba:RB4773"/>
<protein>
    <submittedName>
        <fullName evidence="1">Uncharacterized protein</fullName>
    </submittedName>
</protein>
<dbReference type="AlphaFoldDB" id="Q7UH92"/>
<sequence length="208" mass="23424">MCHHRMMMLFHAFVSVPQVLMAGRFLHVFRHRMRRWIGLMPEISCDAVLMLERIGFVGIKLIDVSFERSHVLSQTLSDSVQFLQRILVILLPNLNVVAPHRDIAFPLTMVVVHGFVIDHYILFGHLSAPVKRVVCHRTTIARRVPLPLAVNLNKQARPFGPKIVPQSLKLISAICRDRGILPKLPLACPPICVPTTESDGSVPIIVES</sequence>
<organism evidence="1 2">
    <name type="scientific">Rhodopirellula baltica (strain DSM 10527 / NCIMB 13988 / SH1)</name>
    <dbReference type="NCBI Taxonomy" id="243090"/>
    <lineage>
        <taxon>Bacteria</taxon>
        <taxon>Pseudomonadati</taxon>
        <taxon>Planctomycetota</taxon>
        <taxon>Planctomycetia</taxon>
        <taxon>Pirellulales</taxon>
        <taxon>Pirellulaceae</taxon>
        <taxon>Rhodopirellula</taxon>
    </lineage>
</organism>
<dbReference type="Proteomes" id="UP000001025">
    <property type="component" value="Chromosome"/>
</dbReference>
<name>Q7UH92_RHOBA</name>
<evidence type="ECO:0000313" key="2">
    <source>
        <dbReference type="Proteomes" id="UP000001025"/>
    </source>
</evidence>
<reference evidence="1 2" key="1">
    <citation type="journal article" date="2003" name="Proc. Natl. Acad. Sci. U.S.A.">
        <title>Complete genome sequence of the marine planctomycete Pirellula sp. strain 1.</title>
        <authorList>
            <person name="Gloeckner F.O."/>
            <person name="Kube M."/>
            <person name="Bauer M."/>
            <person name="Teeling H."/>
            <person name="Lombardot T."/>
            <person name="Ludwig W."/>
            <person name="Gade D."/>
            <person name="Beck A."/>
            <person name="Borzym K."/>
            <person name="Heitmann K."/>
            <person name="Rabus R."/>
            <person name="Schlesner H."/>
            <person name="Amann R."/>
            <person name="Reinhardt R."/>
        </authorList>
    </citation>
    <scope>NUCLEOTIDE SEQUENCE [LARGE SCALE GENOMIC DNA]</scope>
    <source>
        <strain evidence="2">DSM 10527 / NCIMB 13988 / SH1</strain>
    </source>
</reference>
<dbReference type="HOGENOM" id="CLU_1320067_0_0_0"/>
<dbReference type="STRING" id="243090.RB4773"/>